<dbReference type="Proteomes" id="UP000834106">
    <property type="component" value="Chromosome 8"/>
</dbReference>
<evidence type="ECO:0000259" key="1">
    <source>
        <dbReference type="Pfam" id="PF13456"/>
    </source>
</evidence>
<keyword evidence="4" id="KW-1185">Reference proteome</keyword>
<proteinExistence type="predicted"/>
<sequence>MGEENRVQEVETETEVEMWYEKTPGMTQWTLFLFIMKRHGIVINLELFSTRRQAGSSKGSTEKLLWKHLWKMKVLYKRQAGSSEGSTEKLLWKMKVLHKVKVFAWRACKDRLSTALNLEKKHIIRLNICSLCNSETEDLNHAVINCKMLRGVWNNFFPELVNNDCRPIKDKALALCENNEVLKLDTFFMLLWSFWFRRNKYVHEKIWLDLRKIADNALGMLESFNKARKTNCAQIRKHFKWTPPDLNFLKLNVDVETFQELEKAGIGAVLRDSSGKVIMAMSKIEIRVEESEDIELLAIFRGLQLCVNMGIQNLLVESDSKLVVEALQTEIMLNSTLGVLYQEVKHLATQFVNCKYSHIYRKCNMVAHKLARHAKLVDDICVWLDSIPDCVSQAI</sequence>
<accession>A0AAD2DVX0</accession>
<evidence type="ECO:0000259" key="2">
    <source>
        <dbReference type="Pfam" id="PF13966"/>
    </source>
</evidence>
<dbReference type="GO" id="GO:0004523">
    <property type="term" value="F:RNA-DNA hybrid ribonuclease activity"/>
    <property type="evidence" value="ECO:0007669"/>
    <property type="project" value="InterPro"/>
</dbReference>
<dbReference type="GO" id="GO:0003676">
    <property type="term" value="F:nucleic acid binding"/>
    <property type="evidence" value="ECO:0007669"/>
    <property type="project" value="InterPro"/>
</dbReference>
<gene>
    <name evidence="3" type="ORF">FPE_LOCUS14108</name>
</gene>
<protein>
    <submittedName>
        <fullName evidence="3">Uncharacterized protein</fullName>
    </submittedName>
</protein>
<dbReference type="Pfam" id="PF13456">
    <property type="entry name" value="RVT_3"/>
    <property type="match status" value="1"/>
</dbReference>
<evidence type="ECO:0000313" key="4">
    <source>
        <dbReference type="Proteomes" id="UP000834106"/>
    </source>
</evidence>
<dbReference type="Pfam" id="PF13966">
    <property type="entry name" value="zf-RVT"/>
    <property type="match status" value="1"/>
</dbReference>
<dbReference type="InterPro" id="IPR036397">
    <property type="entry name" value="RNaseH_sf"/>
</dbReference>
<dbReference type="Gene3D" id="3.30.420.10">
    <property type="entry name" value="Ribonuclease H-like superfamily/Ribonuclease H"/>
    <property type="match status" value="1"/>
</dbReference>
<dbReference type="EMBL" id="OU503043">
    <property type="protein sequence ID" value="CAI9766678.1"/>
    <property type="molecule type" value="Genomic_DNA"/>
</dbReference>
<dbReference type="PANTHER" id="PTHR47723">
    <property type="entry name" value="OS05G0353850 PROTEIN"/>
    <property type="match status" value="1"/>
</dbReference>
<dbReference type="InterPro" id="IPR012337">
    <property type="entry name" value="RNaseH-like_sf"/>
</dbReference>
<dbReference type="SUPFAM" id="SSF53098">
    <property type="entry name" value="Ribonuclease H-like"/>
    <property type="match status" value="1"/>
</dbReference>
<name>A0AAD2DVX0_9LAMI</name>
<dbReference type="AlphaFoldDB" id="A0AAD2DVX0"/>
<dbReference type="PANTHER" id="PTHR47723:SF19">
    <property type="entry name" value="POLYNUCLEOTIDYL TRANSFERASE, RIBONUCLEASE H-LIKE SUPERFAMILY PROTEIN"/>
    <property type="match status" value="1"/>
</dbReference>
<evidence type="ECO:0000313" key="3">
    <source>
        <dbReference type="EMBL" id="CAI9766678.1"/>
    </source>
</evidence>
<dbReference type="CDD" id="cd06222">
    <property type="entry name" value="RNase_H_like"/>
    <property type="match status" value="1"/>
</dbReference>
<dbReference type="InterPro" id="IPR026960">
    <property type="entry name" value="RVT-Znf"/>
</dbReference>
<reference evidence="3" key="1">
    <citation type="submission" date="2023-05" db="EMBL/GenBank/DDBJ databases">
        <authorList>
            <person name="Huff M."/>
        </authorList>
    </citation>
    <scope>NUCLEOTIDE SEQUENCE</scope>
</reference>
<dbReference type="InterPro" id="IPR053151">
    <property type="entry name" value="RNase_H-like"/>
</dbReference>
<organism evidence="3 4">
    <name type="scientific">Fraxinus pennsylvanica</name>
    <dbReference type="NCBI Taxonomy" id="56036"/>
    <lineage>
        <taxon>Eukaryota</taxon>
        <taxon>Viridiplantae</taxon>
        <taxon>Streptophyta</taxon>
        <taxon>Embryophyta</taxon>
        <taxon>Tracheophyta</taxon>
        <taxon>Spermatophyta</taxon>
        <taxon>Magnoliopsida</taxon>
        <taxon>eudicotyledons</taxon>
        <taxon>Gunneridae</taxon>
        <taxon>Pentapetalae</taxon>
        <taxon>asterids</taxon>
        <taxon>lamiids</taxon>
        <taxon>Lamiales</taxon>
        <taxon>Oleaceae</taxon>
        <taxon>Oleeae</taxon>
        <taxon>Fraxinus</taxon>
    </lineage>
</organism>
<dbReference type="InterPro" id="IPR002156">
    <property type="entry name" value="RNaseH_domain"/>
</dbReference>
<feature type="domain" description="RNase H type-1" evidence="1">
    <location>
        <begin position="252"/>
        <end position="374"/>
    </location>
</feature>
<dbReference type="InterPro" id="IPR044730">
    <property type="entry name" value="RNase_H-like_dom_plant"/>
</dbReference>
<feature type="domain" description="Reverse transcriptase zinc-binding" evidence="2">
    <location>
        <begin position="72"/>
        <end position="153"/>
    </location>
</feature>